<evidence type="ECO:0000313" key="3">
    <source>
        <dbReference type="EMBL" id="GLI59135.1"/>
    </source>
</evidence>
<feature type="compositionally biased region" description="Gly residues" evidence="2">
    <location>
        <begin position="384"/>
        <end position="394"/>
    </location>
</feature>
<gene>
    <name evidence="3" type="ORF">VaNZ11_000918</name>
</gene>
<evidence type="ECO:0000313" key="4">
    <source>
        <dbReference type="Proteomes" id="UP001165090"/>
    </source>
</evidence>
<keyword evidence="4" id="KW-1185">Reference proteome</keyword>
<feature type="region of interest" description="Disordered" evidence="2">
    <location>
        <begin position="365"/>
        <end position="407"/>
    </location>
</feature>
<dbReference type="PANTHER" id="PTHR16166:SF93">
    <property type="entry name" value="INTERMEMBRANE LIPID TRANSFER PROTEIN VPS13"/>
    <property type="match status" value="1"/>
</dbReference>
<dbReference type="Proteomes" id="UP001165090">
    <property type="component" value="Unassembled WGS sequence"/>
</dbReference>
<reference evidence="3 4" key="1">
    <citation type="journal article" date="2023" name="IScience">
        <title>Expanded male sex-determining region conserved during the evolution of homothallism in the green alga Volvox.</title>
        <authorList>
            <person name="Yamamoto K."/>
            <person name="Matsuzaki R."/>
            <person name="Mahakham W."/>
            <person name="Heman W."/>
            <person name="Sekimoto H."/>
            <person name="Kawachi M."/>
            <person name="Minakuchi Y."/>
            <person name="Toyoda A."/>
            <person name="Nozaki H."/>
        </authorList>
    </citation>
    <scope>NUCLEOTIDE SEQUENCE [LARGE SCALE GENOMIC DNA]</scope>
    <source>
        <strain evidence="3 4">NIES-4468</strain>
    </source>
</reference>
<dbReference type="InterPro" id="IPR026847">
    <property type="entry name" value="VPS13"/>
</dbReference>
<comment type="caution">
    <text evidence="3">The sequence shown here is derived from an EMBL/GenBank/DDBJ whole genome shotgun (WGS) entry which is preliminary data.</text>
</comment>
<evidence type="ECO:0000256" key="1">
    <source>
        <dbReference type="ARBA" id="ARBA00006545"/>
    </source>
</evidence>
<sequence length="602" mass="62521">TGFLGGLAKGLVGAAVNPVSGVLAAVSKVTEGFDATRRNITGVVTGVRRQGVGRKRLQRAFTGDNVLRPFNLHTALGQSLLCSVAAWMSPGGAAAAGGGAASAAAGSDPRVGNTSGGSSDFLGLSAGLSLVGALPSVRGAVGSRPDLRRDRYEQHWLLPGAVVLMITDRRVLAMRAPEFCSLQERALSGDIAHVTDVPSNDAVVLWQLPWSDLLSAELAWFQKDSDKAPSIGSGSSTRIRQYGAGPHHQQSAEAYGDMYGPSGSGGRKVPADGLMMHRKRKSEDDRLFYEVHCIPGSFIATEIRNRLQEVRYRCYLLPRQQERGWRDSRPQQVQLAAVAMAASAAAAATGGGGGAGPSGGISVSLMSSSSPSAAASTASAGPAGAAGGPSGSGGSLTHRSPGGPDVVLMPDTMLSQDFKFVWAATGSRASGGRSMSVWRPVGPPGYVALGDVAVTGREAPRPVRLYKDSPALAAAAVNASGSGDAPASEAPRLAPPVGYNLIFRDSANPPVTVWRPEAPPGFVGMGCVTWPEVEVPPLGLVRCMRKDLVAPGRVFDSPVWAGGSSDNPYWRCSLWPVDCPAGTFVAVQFDAKRPSRVYEAVF</sequence>
<accession>A0ABQ5RNM5</accession>
<dbReference type="EMBL" id="BSDZ01000003">
    <property type="protein sequence ID" value="GLI59135.1"/>
    <property type="molecule type" value="Genomic_DNA"/>
</dbReference>
<name>A0ABQ5RNM5_9CHLO</name>
<evidence type="ECO:0008006" key="5">
    <source>
        <dbReference type="Google" id="ProtNLM"/>
    </source>
</evidence>
<organism evidence="3 4">
    <name type="scientific">Volvox africanus</name>
    <dbReference type="NCBI Taxonomy" id="51714"/>
    <lineage>
        <taxon>Eukaryota</taxon>
        <taxon>Viridiplantae</taxon>
        <taxon>Chlorophyta</taxon>
        <taxon>core chlorophytes</taxon>
        <taxon>Chlorophyceae</taxon>
        <taxon>CS clade</taxon>
        <taxon>Chlamydomonadales</taxon>
        <taxon>Volvocaceae</taxon>
        <taxon>Volvox</taxon>
    </lineage>
</organism>
<feature type="non-terminal residue" evidence="3">
    <location>
        <position position="1"/>
    </location>
</feature>
<comment type="similarity">
    <text evidence="1">Belongs to the VPS13 family.</text>
</comment>
<protein>
    <recommendedName>
        <fullName evidence="5">Vacuolar protein sorting-associated protein 13 DH-like domain-containing protein</fullName>
    </recommendedName>
</protein>
<proteinExistence type="inferred from homology"/>
<evidence type="ECO:0000256" key="2">
    <source>
        <dbReference type="SAM" id="MobiDB-lite"/>
    </source>
</evidence>
<dbReference type="PANTHER" id="PTHR16166">
    <property type="entry name" value="VACUOLAR PROTEIN SORTING-ASSOCIATED PROTEIN VPS13"/>
    <property type="match status" value="1"/>
</dbReference>
<feature type="compositionally biased region" description="Low complexity" evidence="2">
    <location>
        <begin position="365"/>
        <end position="383"/>
    </location>
</feature>
<feature type="region of interest" description="Disordered" evidence="2">
    <location>
        <begin position="226"/>
        <end position="272"/>
    </location>
</feature>